<evidence type="ECO:0000313" key="3">
    <source>
        <dbReference type="Proteomes" id="UP000472372"/>
    </source>
</evidence>
<sequence length="201" mass="21694">MVNKWTSEFESIVLQGLFEECNISFNKALCTKIAERVTAAGMECTPKAIENRLYAWKKKAISNGSGINSSNSTSIKKPAAATTSKAGGSRAKGKGKKVDYEDEEDMGSAPNANIASSVPTSPAVAKKTKAKVIAKPKPKGKGKGKRAIKKEQKYEDESSSVDEATAHVSKKVKKEDEEVFGNDDDVSEDDMGDEDGEFEYD</sequence>
<name>A0A6S6VCW8_9PLEO</name>
<organism evidence="2 3">
    <name type="scientific">Pyrenophora teres f. teres</name>
    <dbReference type="NCBI Taxonomy" id="97479"/>
    <lineage>
        <taxon>Eukaryota</taxon>
        <taxon>Fungi</taxon>
        <taxon>Dikarya</taxon>
        <taxon>Ascomycota</taxon>
        <taxon>Pezizomycotina</taxon>
        <taxon>Dothideomycetes</taxon>
        <taxon>Pleosporomycetidae</taxon>
        <taxon>Pleosporales</taxon>
        <taxon>Pleosporineae</taxon>
        <taxon>Pleosporaceae</taxon>
        <taxon>Pyrenophora</taxon>
    </lineage>
</organism>
<evidence type="ECO:0000313" key="2">
    <source>
        <dbReference type="EMBL" id="CAE7009783.1"/>
    </source>
</evidence>
<proteinExistence type="predicted"/>
<dbReference type="AlphaFoldDB" id="A0A6S6VCW8"/>
<feature type="region of interest" description="Disordered" evidence="1">
    <location>
        <begin position="66"/>
        <end position="201"/>
    </location>
</feature>
<dbReference type="Proteomes" id="UP000472372">
    <property type="component" value="Chromosome 2"/>
</dbReference>
<reference evidence="2" key="1">
    <citation type="submission" date="2021-02" db="EMBL/GenBank/DDBJ databases">
        <authorList>
            <person name="Syme A R."/>
            <person name="Syme A R."/>
            <person name="Moolhuijzen P."/>
        </authorList>
    </citation>
    <scope>NUCLEOTIDE SEQUENCE</scope>
    <source>
        <strain evidence="2">W1-1</strain>
    </source>
</reference>
<protein>
    <submittedName>
        <fullName evidence="2">Uncharacterized protein</fullName>
    </submittedName>
</protein>
<feature type="compositionally biased region" description="Low complexity" evidence="1">
    <location>
        <begin position="66"/>
        <end position="75"/>
    </location>
</feature>
<feature type="compositionally biased region" description="Acidic residues" evidence="1">
    <location>
        <begin position="177"/>
        <end position="201"/>
    </location>
</feature>
<gene>
    <name evidence="2" type="ORF">PTTW11_01900</name>
</gene>
<dbReference type="EMBL" id="HG992978">
    <property type="protein sequence ID" value="CAE7009783.1"/>
    <property type="molecule type" value="Genomic_DNA"/>
</dbReference>
<evidence type="ECO:0000256" key="1">
    <source>
        <dbReference type="SAM" id="MobiDB-lite"/>
    </source>
</evidence>
<feature type="compositionally biased region" description="Basic residues" evidence="1">
    <location>
        <begin position="126"/>
        <end position="148"/>
    </location>
</feature>
<feature type="compositionally biased region" description="Polar residues" evidence="1">
    <location>
        <begin position="110"/>
        <end position="120"/>
    </location>
</feature>
<accession>A0A6S6VCW8</accession>